<feature type="transmembrane region" description="Helical" evidence="2">
    <location>
        <begin position="50"/>
        <end position="72"/>
    </location>
</feature>
<evidence type="ECO:0000313" key="3">
    <source>
        <dbReference type="EMBL" id="MBL4917840.1"/>
    </source>
</evidence>
<keyword evidence="4" id="KW-1185">Reference proteome</keyword>
<feature type="compositionally biased region" description="Pro residues" evidence="1">
    <location>
        <begin position="1132"/>
        <end position="1146"/>
    </location>
</feature>
<dbReference type="AlphaFoldDB" id="A0A8K0VDH9"/>
<feature type="compositionally biased region" description="Low complexity" evidence="1">
    <location>
        <begin position="1147"/>
        <end position="1157"/>
    </location>
</feature>
<reference evidence="3" key="1">
    <citation type="submission" date="2021-01" db="EMBL/GenBank/DDBJ databases">
        <title>Tabrizicola alba sp. nov. a motile alkaliphilic bacterium isolated from a soda lake.</title>
        <authorList>
            <person name="Szuroczki S."/>
            <person name="Abbaszade G."/>
            <person name="Schumann P."/>
            <person name="Toth E."/>
        </authorList>
    </citation>
    <scope>NUCLEOTIDE SEQUENCE</scope>
    <source>
        <strain evidence="3">DMG-N-6</strain>
    </source>
</reference>
<gene>
    <name evidence="3" type="ORF">JL811_11470</name>
</gene>
<sequence length="1157" mass="121094">MGDQTQDSTARTEGAAQPDAGADLSVSAAAPASGPTRPPRKARAPRPARSAFWVLPVLIFLSLFVVFAGLALTGRPIPLPVWAVAEAEARVNRSLVAALEPQGVVPPAVSLGGAVLRVDRDWVPRLRLEDLRLLRRGGDAVLVVPEARMIFDGSALLSGRVRLAGLRLIGPRVNLRRLPDGRFDFGLEARASTLPAAGIGSLIDALAAVLADPALGQLRGIEAEAMSLRFDDRLAGRRWDLGDGRLRLDNRADEIAVQASLSLLDGDGARADVTLVAQKSDSAARFTAAVERVAAADLASQLAPLTFLSVLDAPISGRIASALDGMGQISSFEAELSLGPGALRPIDGIEPVAFDSAGLFLGYDPQRERLDLHEFRVESPDLSLAAGGHAYLPGANAGIPAEMLAQIRIDSLRLDAQDVLEEPLLLGEGALDLRLRLDPFRVEIGQIALTVAGNRLVADGRVTAGAAGWEVGLDLGLDRITHDRLLALWPSRLAPRTRDWLVQNLREGEVSNVRAALRLAPGAEPQIRVGYDFTGGALRFLRNLPPVEEGRGYAVIENRSYMQVVQQGHVTAPGGGRIDVSDTVFKVRDVTQRPAIADVDVVARGGLVAALSLLDRPPFEIMTKARLPVDLGEGQAEARIRLTMPLIKGIRIHELELDVDARIAGFRSDRLVPGRVVEAAALNVAATQEGLEITGPGQLDGVPFDVAFRQQFGPEHVGRSTLSGQIELSPETVARLGIALPAGLISGRGQADVTIELRRGEPPALLLVSDLAGLGMALPPLGWSKPAGARGRLEIVAALGQPARVEALRIEAAGLTAAGTVTLAPGGGLQTARFAPLRIGQWLDATVELTGRGQGRTPAIALTGGRLDIRGLTRSRAAGNAAGNTGGSGSTAPPVTLALDELALTDAIRLTAFRSNLSPMAGGLSGDFTAGVNGQAPVFGTLVPVAGRGTAIRVRSVNAGAVFSAARIFPNARGGEMDLVLQPRGPAGDYDGTLKMTNLAIRNLPALAEMLSAISVVGLLEQMNGTGLLFSEAEAEFSLTPDAIRITSGSAVGASLGLSLDGIYYTQGGRLDLQGVISPVYMLNAIGSIFTRRGEGLFGFSYRVGGTAAQPAVSVNPLSILTPGMFREIFRRPPPPQAQPSPPPGAAPSASPEGSTP</sequence>
<keyword evidence="2" id="KW-0472">Membrane</keyword>
<dbReference type="EMBL" id="JAESVN010000004">
    <property type="protein sequence ID" value="MBL4917840.1"/>
    <property type="molecule type" value="Genomic_DNA"/>
</dbReference>
<comment type="caution">
    <text evidence="3">The sequence shown here is derived from an EMBL/GenBank/DDBJ whole genome shotgun (WGS) entry which is preliminary data.</text>
</comment>
<evidence type="ECO:0000313" key="4">
    <source>
        <dbReference type="Proteomes" id="UP000648908"/>
    </source>
</evidence>
<organism evidence="3 4">
    <name type="scientific">Szabonella alba</name>
    <dbReference type="NCBI Taxonomy" id="2804194"/>
    <lineage>
        <taxon>Bacteria</taxon>
        <taxon>Pseudomonadati</taxon>
        <taxon>Pseudomonadota</taxon>
        <taxon>Alphaproteobacteria</taxon>
        <taxon>Rhodobacterales</taxon>
        <taxon>Paracoccaceae</taxon>
        <taxon>Szabonella</taxon>
    </lineage>
</organism>
<feature type="region of interest" description="Disordered" evidence="1">
    <location>
        <begin position="1"/>
        <end position="45"/>
    </location>
</feature>
<keyword evidence="2" id="KW-0812">Transmembrane</keyword>
<proteinExistence type="predicted"/>
<accession>A0A8K0VDH9</accession>
<evidence type="ECO:0000256" key="2">
    <source>
        <dbReference type="SAM" id="Phobius"/>
    </source>
</evidence>
<protein>
    <recommendedName>
        <fullName evidence="5">AsmA-like C-terminal region</fullName>
    </recommendedName>
</protein>
<evidence type="ECO:0000256" key="1">
    <source>
        <dbReference type="SAM" id="MobiDB-lite"/>
    </source>
</evidence>
<name>A0A8K0VDH9_9RHOB</name>
<dbReference type="Proteomes" id="UP000648908">
    <property type="component" value="Unassembled WGS sequence"/>
</dbReference>
<feature type="region of interest" description="Disordered" evidence="1">
    <location>
        <begin position="1129"/>
        <end position="1157"/>
    </location>
</feature>
<feature type="compositionally biased region" description="Polar residues" evidence="1">
    <location>
        <begin position="1"/>
        <end position="11"/>
    </location>
</feature>
<evidence type="ECO:0008006" key="5">
    <source>
        <dbReference type="Google" id="ProtNLM"/>
    </source>
</evidence>
<keyword evidence="2" id="KW-1133">Transmembrane helix</keyword>